<keyword evidence="2" id="KW-1185">Reference proteome</keyword>
<sequence>MRLTYLEDPETWTKAYGILKKLAIETNNLYQKNSDQFKKVRNNRRFAYTINKPVYTNKPPKKEITLQTIIDDIDELLHVCKLIKEALDGLFEIFSPKPTYTDFLELLSQNTDFDINQHKYRSDCIILAVLHDLLLYGLDSLPDIVQENRVLSRGAAPYIVLFIFIEDLWNSFLLDFDAGIAELKKIKAGIRNRCRAHFSRQLEPIQITRVVGVKLADMILKKAWSGQGQSPPDFYWQAGQNPGLSWAKRGLTQALRGAKKIIYKSLCVFQEGAIKSHKNYPLRLITAKSFVRKWAFRLSQMVKPNQPSGSDDRHDHKTIDPRFPLLADNVRNLMMGPFFSNKFNGHFRPMARDGDQIAFHVERLIGPIVVGGRKPNAAVYRERVVVVQNYVTGESFTLSSTFPGSVEKILFSGDCIVVWSEPTFSSGSAKPSLVILGEVTASISLRKSRNFSAREYFAFHKPDDRNVVESQSTGKAQPLADTSTQYSFLYLAKWTVKNGLEMLLDEPISAHAAGLGINCPRFDRDVPEIFVVPKKNDDTWINIITQIERVVIQVHSWDEKNFDGTIHLRWRLNMQHLSPSMKMIGDERQFYLPGAQIRGIGWKIEYCEKADNMRLRVNFEASLIERKARKETVDKDGDFVRVSVEFLEKWRDFDKVVEKLKKYDPDREGRVIEQFSLSEMSLNAEAKSIDTRMILQENSGDRDDEEFCEVLASDGYDWVRAENRDEAMSDYARGANRPQAIWWDETLGTDAAFWVDDDLNLCAKGKVD</sequence>
<gene>
    <name evidence="1" type="ORF">OKIOD_LOCUS6846</name>
</gene>
<name>A0ABN7SIQ4_OIKDI</name>
<dbReference type="Proteomes" id="UP001158576">
    <property type="component" value="Chromosome XSR"/>
</dbReference>
<proteinExistence type="predicted"/>
<evidence type="ECO:0000313" key="2">
    <source>
        <dbReference type="Proteomes" id="UP001158576"/>
    </source>
</evidence>
<reference evidence="1 2" key="1">
    <citation type="submission" date="2021-04" db="EMBL/GenBank/DDBJ databases">
        <authorList>
            <person name="Bliznina A."/>
        </authorList>
    </citation>
    <scope>NUCLEOTIDE SEQUENCE [LARGE SCALE GENOMIC DNA]</scope>
</reference>
<dbReference type="EMBL" id="OU015569">
    <property type="protein sequence ID" value="CAG5097912.1"/>
    <property type="molecule type" value="Genomic_DNA"/>
</dbReference>
<accession>A0ABN7SIQ4</accession>
<organism evidence="1 2">
    <name type="scientific">Oikopleura dioica</name>
    <name type="common">Tunicate</name>
    <dbReference type="NCBI Taxonomy" id="34765"/>
    <lineage>
        <taxon>Eukaryota</taxon>
        <taxon>Metazoa</taxon>
        <taxon>Chordata</taxon>
        <taxon>Tunicata</taxon>
        <taxon>Appendicularia</taxon>
        <taxon>Copelata</taxon>
        <taxon>Oikopleuridae</taxon>
        <taxon>Oikopleura</taxon>
    </lineage>
</organism>
<evidence type="ECO:0000313" key="1">
    <source>
        <dbReference type="EMBL" id="CAG5097912.1"/>
    </source>
</evidence>
<protein>
    <submittedName>
        <fullName evidence="1">Oidioi.mRNA.OKI2018_I69.XSR.g15288.t2.cds</fullName>
    </submittedName>
</protein>